<dbReference type="Proteomes" id="UP001445076">
    <property type="component" value="Unassembled WGS sequence"/>
</dbReference>
<evidence type="ECO:0000256" key="6">
    <source>
        <dbReference type="ARBA" id="ARBA00022989"/>
    </source>
</evidence>
<accession>A0AAW0XCZ4</accession>
<dbReference type="PANTHER" id="PTHR23130">
    <property type="entry name" value="CYTOCHROME B561 AND DOMON DOMAIN-CONTAINING PROTEIN"/>
    <property type="match status" value="1"/>
</dbReference>
<feature type="domain" description="Cytochrome b561" evidence="10">
    <location>
        <begin position="118"/>
        <end position="318"/>
    </location>
</feature>
<evidence type="ECO:0000256" key="1">
    <source>
        <dbReference type="ARBA" id="ARBA00004370"/>
    </source>
</evidence>
<dbReference type="SMART" id="SM00665">
    <property type="entry name" value="B561"/>
    <property type="match status" value="1"/>
</dbReference>
<dbReference type="Pfam" id="PF03351">
    <property type="entry name" value="DOMON"/>
    <property type="match status" value="1"/>
</dbReference>
<feature type="transmembrane region" description="Helical" evidence="8">
    <location>
        <begin position="157"/>
        <end position="176"/>
    </location>
</feature>
<feature type="domain" description="DOMON" evidence="9">
    <location>
        <begin position="1"/>
        <end position="115"/>
    </location>
</feature>
<keyword evidence="7 8" id="KW-0472">Membrane</keyword>
<feature type="transmembrane region" description="Helical" evidence="8">
    <location>
        <begin position="229"/>
        <end position="249"/>
    </location>
</feature>
<keyword evidence="4" id="KW-0732">Signal</keyword>
<evidence type="ECO:0000313" key="12">
    <source>
        <dbReference type="Proteomes" id="UP001445076"/>
    </source>
</evidence>
<dbReference type="Gene3D" id="1.20.120.1770">
    <property type="match status" value="1"/>
</dbReference>
<evidence type="ECO:0000256" key="3">
    <source>
        <dbReference type="ARBA" id="ARBA00022692"/>
    </source>
</evidence>
<dbReference type="InterPro" id="IPR006593">
    <property type="entry name" value="Cyt_b561/ferric_Rdtase_TM"/>
</dbReference>
<feature type="transmembrane region" description="Helical" evidence="8">
    <location>
        <begin position="261"/>
        <end position="287"/>
    </location>
</feature>
<comment type="subcellular location">
    <subcellularLocation>
        <location evidence="1">Membrane</location>
    </subcellularLocation>
</comment>
<evidence type="ECO:0000313" key="11">
    <source>
        <dbReference type="EMBL" id="KAK8737258.1"/>
    </source>
</evidence>
<keyword evidence="12" id="KW-1185">Reference proteome</keyword>
<dbReference type="GO" id="GO:0016020">
    <property type="term" value="C:membrane"/>
    <property type="evidence" value="ECO:0007669"/>
    <property type="project" value="UniProtKB-SubCell"/>
</dbReference>
<keyword evidence="5" id="KW-0249">Electron transport</keyword>
<gene>
    <name evidence="11" type="ORF">OTU49_004411</name>
</gene>
<name>A0AAW0XCZ4_CHEQU</name>
<feature type="transmembrane region" description="Helical" evidence="8">
    <location>
        <begin position="361"/>
        <end position="382"/>
    </location>
</feature>
<comment type="caution">
    <text evidence="11">The sequence shown here is derived from an EMBL/GenBank/DDBJ whole genome shotgun (WGS) entry which is preliminary data.</text>
</comment>
<feature type="transmembrane region" description="Helical" evidence="8">
    <location>
        <begin position="293"/>
        <end position="312"/>
    </location>
</feature>
<feature type="transmembrane region" description="Helical" evidence="8">
    <location>
        <begin position="197"/>
        <end position="217"/>
    </location>
</feature>
<dbReference type="AlphaFoldDB" id="A0AAW0XCZ4"/>
<evidence type="ECO:0000259" key="10">
    <source>
        <dbReference type="PROSITE" id="PS50939"/>
    </source>
</evidence>
<dbReference type="PROSITE" id="PS50836">
    <property type="entry name" value="DOMON"/>
    <property type="match status" value="1"/>
</dbReference>
<keyword evidence="6 8" id="KW-1133">Transmembrane helix</keyword>
<evidence type="ECO:0000259" key="9">
    <source>
        <dbReference type="PROSITE" id="PS50836"/>
    </source>
</evidence>
<dbReference type="InterPro" id="IPR005018">
    <property type="entry name" value="DOMON_domain"/>
</dbReference>
<evidence type="ECO:0000256" key="4">
    <source>
        <dbReference type="ARBA" id="ARBA00022729"/>
    </source>
</evidence>
<evidence type="ECO:0000256" key="5">
    <source>
        <dbReference type="ARBA" id="ARBA00022982"/>
    </source>
</evidence>
<evidence type="ECO:0000256" key="8">
    <source>
        <dbReference type="SAM" id="Phobius"/>
    </source>
</evidence>
<keyword evidence="3 8" id="KW-0812">Transmembrane</keyword>
<dbReference type="PROSITE" id="PS50939">
    <property type="entry name" value="CYTOCHROME_B561"/>
    <property type="match status" value="1"/>
</dbReference>
<keyword evidence="2" id="KW-0813">Transport</keyword>
<protein>
    <recommendedName>
        <fullName evidence="13">Ferric-chelate reductase 1</fullName>
    </recommendedName>
</protein>
<dbReference type="PANTHER" id="PTHR23130:SF171">
    <property type="entry name" value="OS01G0895300 PROTEIN"/>
    <property type="match status" value="1"/>
</dbReference>
<dbReference type="CDD" id="cd08760">
    <property type="entry name" value="Cyt_b561_FRRS1_like"/>
    <property type="match status" value="1"/>
</dbReference>
<proteinExistence type="predicted"/>
<evidence type="ECO:0000256" key="2">
    <source>
        <dbReference type="ARBA" id="ARBA00022448"/>
    </source>
</evidence>
<sequence>MMVTYSKVSGGYKFEIMGKISSGYVAAGLSDDEHMGRDSVMACRILDGKADVLMAYNVDDNNEFLANAKYGIRDIKTLHINGELYCTFVRQPQTEIKNIMFDLDTDNFHLMLATGPAEERTLRYHDNRIVSSGTVSMDTFASVGVSSELFKTLHACFMIGAWICAASCGIIFARYYKTTWLRSRCCSIDQWFHFHRFFMTLTWSLTVAGFVLIVYYLKGWTRYDPKDNPHAIIGIISTGLCFIQPFMALCRCAPTHRNRYLFNWLHWFVGNCAQILGITAIFFGFPLINGPEWTTFILIIFIAFHCVVHLILSIGQCVSDSKAERTSNVYPMKEMNGSRTPLHPTEKRTDAPGGCFRKTMLLFYFLVNWVITAILIIIVVFGEKTLKEWGVLFWEK</sequence>
<evidence type="ECO:0000256" key="7">
    <source>
        <dbReference type="ARBA" id="ARBA00023136"/>
    </source>
</evidence>
<reference evidence="11 12" key="1">
    <citation type="journal article" date="2024" name="BMC Genomics">
        <title>Genome assembly of redclaw crayfish (Cherax quadricarinatus) provides insights into its immune adaptation and hypoxia tolerance.</title>
        <authorList>
            <person name="Liu Z."/>
            <person name="Zheng J."/>
            <person name="Li H."/>
            <person name="Fang K."/>
            <person name="Wang S."/>
            <person name="He J."/>
            <person name="Zhou D."/>
            <person name="Weng S."/>
            <person name="Chi M."/>
            <person name="Gu Z."/>
            <person name="He J."/>
            <person name="Li F."/>
            <person name="Wang M."/>
        </authorList>
    </citation>
    <scope>NUCLEOTIDE SEQUENCE [LARGE SCALE GENOMIC DNA]</scope>
    <source>
        <strain evidence="11">ZL_2023a</strain>
    </source>
</reference>
<dbReference type="EMBL" id="JARKIK010000042">
    <property type="protein sequence ID" value="KAK8737258.1"/>
    <property type="molecule type" value="Genomic_DNA"/>
</dbReference>
<evidence type="ECO:0008006" key="13">
    <source>
        <dbReference type="Google" id="ProtNLM"/>
    </source>
</evidence>
<organism evidence="11 12">
    <name type="scientific">Cherax quadricarinatus</name>
    <name type="common">Australian red claw crayfish</name>
    <dbReference type="NCBI Taxonomy" id="27406"/>
    <lineage>
        <taxon>Eukaryota</taxon>
        <taxon>Metazoa</taxon>
        <taxon>Ecdysozoa</taxon>
        <taxon>Arthropoda</taxon>
        <taxon>Crustacea</taxon>
        <taxon>Multicrustacea</taxon>
        <taxon>Malacostraca</taxon>
        <taxon>Eumalacostraca</taxon>
        <taxon>Eucarida</taxon>
        <taxon>Decapoda</taxon>
        <taxon>Pleocyemata</taxon>
        <taxon>Astacidea</taxon>
        <taxon>Parastacoidea</taxon>
        <taxon>Parastacidae</taxon>
        <taxon>Cherax</taxon>
    </lineage>
</organism>